<reference evidence="2 3" key="1">
    <citation type="journal article" date="2018" name="Front. Plant Sci.">
        <title>Red Clover (Trifolium pratense) and Zigzag Clover (T. medium) - A Picture of Genomic Similarities and Differences.</title>
        <authorList>
            <person name="Dluhosova J."/>
            <person name="Istvanek J."/>
            <person name="Nedelnik J."/>
            <person name="Repkova J."/>
        </authorList>
    </citation>
    <scope>NUCLEOTIDE SEQUENCE [LARGE SCALE GENOMIC DNA]</scope>
    <source>
        <strain evidence="3">cv. 10/8</strain>
        <tissue evidence="2">Leaf</tissue>
    </source>
</reference>
<dbReference type="AlphaFoldDB" id="A0A392W1W6"/>
<evidence type="ECO:0000313" key="3">
    <source>
        <dbReference type="Proteomes" id="UP000265520"/>
    </source>
</evidence>
<dbReference type="Proteomes" id="UP000265520">
    <property type="component" value="Unassembled WGS sequence"/>
</dbReference>
<feature type="non-terminal residue" evidence="2">
    <location>
        <position position="26"/>
    </location>
</feature>
<keyword evidence="3" id="KW-1185">Reference proteome</keyword>
<feature type="region of interest" description="Disordered" evidence="1">
    <location>
        <begin position="1"/>
        <end position="26"/>
    </location>
</feature>
<comment type="caution">
    <text evidence="2">The sequence shown here is derived from an EMBL/GenBank/DDBJ whole genome shotgun (WGS) entry which is preliminary data.</text>
</comment>
<feature type="compositionally biased region" description="Polar residues" evidence="1">
    <location>
        <begin position="17"/>
        <end position="26"/>
    </location>
</feature>
<evidence type="ECO:0000313" key="2">
    <source>
        <dbReference type="EMBL" id="MCI93749.1"/>
    </source>
</evidence>
<evidence type="ECO:0000256" key="1">
    <source>
        <dbReference type="SAM" id="MobiDB-lite"/>
    </source>
</evidence>
<accession>A0A392W1W6</accession>
<protein>
    <submittedName>
        <fullName evidence="2">Uncharacterized protein</fullName>
    </submittedName>
</protein>
<name>A0A392W1W6_9FABA</name>
<proteinExistence type="predicted"/>
<organism evidence="2 3">
    <name type="scientific">Trifolium medium</name>
    <dbReference type="NCBI Taxonomy" id="97028"/>
    <lineage>
        <taxon>Eukaryota</taxon>
        <taxon>Viridiplantae</taxon>
        <taxon>Streptophyta</taxon>
        <taxon>Embryophyta</taxon>
        <taxon>Tracheophyta</taxon>
        <taxon>Spermatophyta</taxon>
        <taxon>Magnoliopsida</taxon>
        <taxon>eudicotyledons</taxon>
        <taxon>Gunneridae</taxon>
        <taxon>Pentapetalae</taxon>
        <taxon>rosids</taxon>
        <taxon>fabids</taxon>
        <taxon>Fabales</taxon>
        <taxon>Fabaceae</taxon>
        <taxon>Papilionoideae</taxon>
        <taxon>50 kb inversion clade</taxon>
        <taxon>NPAAA clade</taxon>
        <taxon>Hologalegina</taxon>
        <taxon>IRL clade</taxon>
        <taxon>Trifolieae</taxon>
        <taxon>Trifolium</taxon>
    </lineage>
</organism>
<dbReference type="EMBL" id="LXQA011337549">
    <property type="protein sequence ID" value="MCI93749.1"/>
    <property type="molecule type" value="Genomic_DNA"/>
</dbReference>
<sequence length="26" mass="2658">MSKTAGGASGFHAPGENAQTRQGKLR</sequence>